<dbReference type="RefSeq" id="WP_012532410.1">
    <property type="nucleotide sequence ID" value="NC_011146.1"/>
</dbReference>
<keyword evidence="5" id="KW-1185">Reference proteome</keyword>
<dbReference type="AlphaFoldDB" id="B5EG61"/>
<accession>B5EG61</accession>
<dbReference type="EMBL" id="CP001124">
    <property type="protein sequence ID" value="ACH40974.1"/>
    <property type="molecule type" value="Genomic_DNA"/>
</dbReference>
<feature type="active site" evidence="1">
    <location>
        <position position="75"/>
    </location>
</feature>
<sequence length="137" mass="15559">MKELQVGLKHTFSYLVPKERTVPFLYPESSYFQVMPEVFATGYMVGFMEWACMDALAPYLDEGERTVGTMINVTHEAATPAGMEVTATVTLVEVDGKRTVWEIEARDEVEVIGRGRHERFVIDYEKFSKRVAAKGNK</sequence>
<gene>
    <name evidence="4" type="ordered locus">Gbem_3982</name>
</gene>
<feature type="active site" evidence="1">
    <location>
        <position position="49"/>
    </location>
</feature>
<feature type="active site" evidence="1">
    <location>
        <position position="41"/>
    </location>
</feature>
<dbReference type="PIRSF" id="PIRSF014972">
    <property type="entry name" value="FlK"/>
    <property type="match status" value="1"/>
</dbReference>
<feature type="binding site" evidence="2">
    <location>
        <position position="68"/>
    </location>
    <ligand>
        <name>CoA</name>
        <dbReference type="ChEBI" id="CHEBI:57287"/>
    </ligand>
</feature>
<dbReference type="InterPro" id="IPR054485">
    <property type="entry name" value="FlK-like_dom"/>
</dbReference>
<dbReference type="KEGG" id="gbm:Gbem_3982"/>
<dbReference type="Proteomes" id="UP000008825">
    <property type="component" value="Chromosome"/>
</dbReference>
<dbReference type="Pfam" id="PF22636">
    <property type="entry name" value="FlK"/>
    <property type="match status" value="1"/>
</dbReference>
<dbReference type="SUPFAM" id="SSF54637">
    <property type="entry name" value="Thioesterase/thiol ester dehydrase-isomerase"/>
    <property type="match status" value="1"/>
</dbReference>
<dbReference type="eggNOG" id="COG5496">
    <property type="taxonomic scope" value="Bacteria"/>
</dbReference>
<proteinExistence type="predicted"/>
<dbReference type="OrthoDB" id="6902891at2"/>
<dbReference type="Gene3D" id="3.10.129.10">
    <property type="entry name" value="Hotdog Thioesterase"/>
    <property type="match status" value="1"/>
</dbReference>
<organism evidence="4 5">
    <name type="scientific">Citrifermentans bemidjiense (strain ATCC BAA-1014 / DSM 16622 / JCM 12645 / Bem)</name>
    <name type="common">Geobacter bemidjiensis</name>
    <dbReference type="NCBI Taxonomy" id="404380"/>
    <lineage>
        <taxon>Bacteria</taxon>
        <taxon>Pseudomonadati</taxon>
        <taxon>Thermodesulfobacteriota</taxon>
        <taxon>Desulfuromonadia</taxon>
        <taxon>Geobacterales</taxon>
        <taxon>Geobacteraceae</taxon>
        <taxon>Citrifermentans</taxon>
    </lineage>
</organism>
<evidence type="ECO:0000259" key="3">
    <source>
        <dbReference type="Pfam" id="PF22636"/>
    </source>
</evidence>
<evidence type="ECO:0000256" key="2">
    <source>
        <dbReference type="PIRSR" id="PIRSR014972-2"/>
    </source>
</evidence>
<dbReference type="PANTHER" id="PTHR36934:SF1">
    <property type="entry name" value="THIOESTERASE DOMAIN-CONTAINING PROTEIN"/>
    <property type="match status" value="1"/>
</dbReference>
<dbReference type="InterPro" id="IPR029069">
    <property type="entry name" value="HotDog_dom_sf"/>
</dbReference>
<dbReference type="PANTHER" id="PTHR36934">
    <property type="entry name" value="BLR0278 PROTEIN"/>
    <property type="match status" value="1"/>
</dbReference>
<dbReference type="InterPro" id="IPR025540">
    <property type="entry name" value="FlK"/>
</dbReference>
<evidence type="ECO:0000313" key="4">
    <source>
        <dbReference type="EMBL" id="ACH40974.1"/>
    </source>
</evidence>
<feature type="binding site" evidence="2">
    <location>
        <position position="119"/>
    </location>
    <ligand>
        <name>substrate</name>
    </ligand>
</feature>
<evidence type="ECO:0000313" key="5">
    <source>
        <dbReference type="Proteomes" id="UP000008825"/>
    </source>
</evidence>
<dbReference type="HOGENOM" id="CLU_119426_0_1_7"/>
<evidence type="ECO:0000256" key="1">
    <source>
        <dbReference type="PIRSR" id="PIRSR014972-1"/>
    </source>
</evidence>
<feature type="domain" description="Fluoroacetyl-CoA-specific thioesterase-like" evidence="3">
    <location>
        <begin position="33"/>
        <end position="124"/>
    </location>
</feature>
<reference evidence="4 5" key="1">
    <citation type="submission" date="2008-07" db="EMBL/GenBank/DDBJ databases">
        <title>Complete sequence of Geobacter bemidjiensis BEM.</title>
        <authorList>
            <consortium name="US DOE Joint Genome Institute"/>
            <person name="Lucas S."/>
            <person name="Copeland A."/>
            <person name="Lapidus A."/>
            <person name="Glavina del Rio T."/>
            <person name="Dalin E."/>
            <person name="Tice H."/>
            <person name="Bruce D."/>
            <person name="Goodwin L."/>
            <person name="Pitluck S."/>
            <person name="Kiss H."/>
            <person name="Brettin T."/>
            <person name="Detter J.C."/>
            <person name="Han C."/>
            <person name="Kuske C.R."/>
            <person name="Schmutz J."/>
            <person name="Larimer F."/>
            <person name="Land M."/>
            <person name="Hauser L."/>
            <person name="Kyrpides N."/>
            <person name="Lykidis A."/>
            <person name="Lovley D."/>
            <person name="Richardson P."/>
        </authorList>
    </citation>
    <scope>NUCLEOTIDE SEQUENCE [LARGE SCALE GENOMIC DNA]</scope>
    <source>
        <strain evidence="5">ATCC BAA-1014 / DSM 16622 / JCM 12645 / Bem</strain>
    </source>
</reference>
<feature type="binding site" evidence="2">
    <location>
        <position position="68"/>
    </location>
    <ligand>
        <name>substrate</name>
    </ligand>
</feature>
<protein>
    <submittedName>
        <fullName evidence="4">Acyl-CoA thioesterase</fullName>
    </submittedName>
</protein>
<name>B5EG61_CITBB</name>
<reference evidence="4 5" key="2">
    <citation type="journal article" date="2010" name="BMC Genomics">
        <title>The genome of Geobacter bemidjiensis, exemplar for the subsurface clade of Geobacter species that predominate in Fe(III)-reducing subsurface environments.</title>
        <authorList>
            <person name="Aklujkar M."/>
            <person name="Young N.D."/>
            <person name="Holmes D."/>
            <person name="Chavan M."/>
            <person name="Risso C."/>
            <person name="Kiss H.E."/>
            <person name="Han C.S."/>
            <person name="Land M.L."/>
            <person name="Lovley D.R."/>
        </authorList>
    </citation>
    <scope>NUCLEOTIDE SEQUENCE [LARGE SCALE GENOMIC DNA]</scope>
    <source>
        <strain evidence="5">ATCC BAA-1014 / DSM 16622 / JCM 12645 / Bem</strain>
    </source>
</reference>